<keyword evidence="3" id="KW-1185">Reference proteome</keyword>
<protein>
    <submittedName>
        <fullName evidence="2">Tailspike protein</fullName>
    </submittedName>
</protein>
<dbReference type="Gene3D" id="2.10.10.80">
    <property type="match status" value="1"/>
</dbReference>
<name>A0A9E6MUH8_9CAUD</name>
<proteinExistence type="predicted"/>
<organism evidence="2 3">
    <name type="scientific">Klebsiella phage BUCT_49532</name>
    <dbReference type="NCBI Taxonomy" id="2849971"/>
    <lineage>
        <taxon>Viruses</taxon>
        <taxon>Duplodnaviria</taxon>
        <taxon>Heunggongvirae</taxon>
        <taxon>Uroviricota</taxon>
        <taxon>Caudoviricetes</taxon>
        <taxon>Jameshumphriesvirinae</taxon>
        <taxon>Chaoyangvirus</taxon>
        <taxon>Chaoyangvirus BUCT49532</taxon>
    </lineage>
</organism>
<feature type="domain" description="Tail spike TSP1/Gp66 N-terminal" evidence="1">
    <location>
        <begin position="71"/>
        <end position="129"/>
    </location>
</feature>
<evidence type="ECO:0000313" key="2">
    <source>
        <dbReference type="EMBL" id="QWY14554.1"/>
    </source>
</evidence>
<dbReference type="RefSeq" id="YP_010683695.1">
    <property type="nucleotide sequence ID" value="NC_071129.1"/>
</dbReference>
<dbReference type="Proteomes" id="UP000886880">
    <property type="component" value="Segment"/>
</dbReference>
<dbReference type="Pfam" id="PF18668">
    <property type="entry name" value="Tail_spike_N"/>
    <property type="match status" value="1"/>
</dbReference>
<accession>A0A9E6MUH8</accession>
<dbReference type="EMBL" id="MZ374361">
    <property type="protein sequence ID" value="QWY14554.1"/>
    <property type="molecule type" value="Genomic_DNA"/>
</dbReference>
<dbReference type="GeneID" id="78058232"/>
<sequence length="754" mass="78876">MTIIKRADLGRPLTWDELDDNFQQVDDLTAAASAAVSSASASATAAASSATASATSATDAANSAANAAEAIVSAVKSTVTFTTGGTLNSNLDRISDGTYLYYWTGAYPVTVPAGSTVAGTGGIAAGFWAVDNDQILRNDLIDTAGAGLSGYDITNTYSASTVGDKLNLLLSPWDYGAVADGTVHSLSEYYGDLAAAQVVYPFVTSLTQSIDYAAIQKCVNEMVTRGAAGMTFGGRGQFAVNEIVKINKAASVNAANKVIDFSGAEILSFGGNIILNDTSFTGWTLANGVTLSGSTLVFAGTTSAEATASITLTGLTIGKTYAMSLTTESYTSTGYLRMRIDGVAKSNASEYGPGVRYAQFTATATSHVLSLVDDTYTTTPVACTISEVDVRECFYPIWAYQSGSSLTHGSLIMRNLRIVNSNSAGFGGIRAEDLNHSVWEGIVGVDGFYGPAMHMLNMTIWSENNTISKLKVANCREAIRFNRVTNGATTSGLNSFARTHINQIIISGCRYAAVFGVATAVYDSVIGNVSGNITSNFRAIFSVHGDQSNTYAQSIRVESNSAPATSGIFEYGRNDLRRLAVGSVGSYAAVARLATGSLSAGTVSNENELTDKDFRPGVPKFNVITFLESSGQLGTSLTYSAGTYMWSEILLNCTPGTVYGLGTSKGLNIGHGIVDIDAALRLADGSTYQGTKFSTKLLKGTVATSDASKVVGFTYTHAVNSETLAATWPASGVPSLTLTASVNRSIQVFAKWTQ</sequence>
<dbReference type="InterPro" id="IPR040775">
    <property type="entry name" value="Tail_spike_N"/>
</dbReference>
<reference evidence="2 3" key="1">
    <citation type="submission" date="2021-06" db="EMBL/GenBank/DDBJ databases">
        <authorList>
            <person name="Zhang G."/>
            <person name="Liu Y."/>
            <person name="Wang J."/>
            <person name="Chen Y."/>
        </authorList>
    </citation>
    <scope>NUCLEOTIDE SEQUENCE [LARGE SCALE GENOMIC DNA]</scope>
</reference>
<evidence type="ECO:0000313" key="3">
    <source>
        <dbReference type="Proteomes" id="UP000886880"/>
    </source>
</evidence>
<evidence type="ECO:0000259" key="1">
    <source>
        <dbReference type="Pfam" id="PF18668"/>
    </source>
</evidence>